<accession>A0ABY0IRF3</accession>
<evidence type="ECO:0000256" key="5">
    <source>
        <dbReference type="ARBA" id="ARBA00022989"/>
    </source>
</evidence>
<dbReference type="Proteomes" id="UP000292136">
    <property type="component" value="Unassembled WGS sequence"/>
</dbReference>
<keyword evidence="3" id="KW-1003">Cell membrane</keyword>
<dbReference type="CDD" id="cd16914">
    <property type="entry name" value="EcfT"/>
    <property type="match status" value="1"/>
</dbReference>
<dbReference type="InterPro" id="IPR052770">
    <property type="entry name" value="Cobalt_transport_CbiQ"/>
</dbReference>
<dbReference type="RefSeq" id="WP_130458702.1">
    <property type="nucleotide sequence ID" value="NZ_SHKM01000001.1"/>
</dbReference>
<dbReference type="PANTHER" id="PTHR43723:SF1">
    <property type="entry name" value="COBALT TRANSPORT PROTEIN CBIQ"/>
    <property type="match status" value="1"/>
</dbReference>
<proteinExistence type="inferred from homology"/>
<keyword evidence="4 7" id="KW-0812">Transmembrane</keyword>
<evidence type="ECO:0000313" key="9">
    <source>
        <dbReference type="Proteomes" id="UP000292136"/>
    </source>
</evidence>
<evidence type="ECO:0000256" key="2">
    <source>
        <dbReference type="ARBA" id="ARBA00008564"/>
    </source>
</evidence>
<dbReference type="NCBIfam" id="TIGR02454">
    <property type="entry name" value="ECF_T_CbiQ"/>
    <property type="match status" value="1"/>
</dbReference>
<protein>
    <submittedName>
        <fullName evidence="8">Cobalt/nickel transport system permease protein</fullName>
    </submittedName>
</protein>
<dbReference type="Pfam" id="PF02361">
    <property type="entry name" value="CbiQ"/>
    <property type="match status" value="1"/>
</dbReference>
<sequence>MLIEQSAYANRWRGVAPQAKGLFALGGVTAAFVAAATPAAGLGVAALLAAVTIGGARVSPLLYLRVAAPALFFLAISALSLAVSVDGGGLQATAAGTHQAAVVATRSLGALAALLFLVLTTPLSDLIALLRRLRTPEVLLDIMVLCYRTLFVFAAALQDMRAAQAARLGHLDRSRLLRSLGQMAAHLTLQVWQRSHALHLAALARNNDGPLRFLGSRHPHARRDAGLAGVAALALVLLAWSGR</sequence>
<gene>
    <name evidence="8" type="ORF">EV678_0970</name>
</gene>
<feature type="transmembrane region" description="Helical" evidence="7">
    <location>
        <begin position="21"/>
        <end position="50"/>
    </location>
</feature>
<feature type="transmembrane region" description="Helical" evidence="7">
    <location>
        <begin position="62"/>
        <end position="85"/>
    </location>
</feature>
<comment type="caution">
    <text evidence="8">The sequence shown here is derived from an EMBL/GenBank/DDBJ whole genome shotgun (WGS) entry which is preliminary data.</text>
</comment>
<dbReference type="InterPro" id="IPR003339">
    <property type="entry name" value="ABC/ECF_trnsptr_transmembrane"/>
</dbReference>
<name>A0ABY0IRF3_9RHOO</name>
<comment type="subcellular location">
    <subcellularLocation>
        <location evidence="1">Cell membrane</location>
        <topology evidence="1">Multi-pass membrane protein</topology>
    </subcellularLocation>
</comment>
<evidence type="ECO:0000256" key="6">
    <source>
        <dbReference type="ARBA" id="ARBA00023136"/>
    </source>
</evidence>
<keyword evidence="9" id="KW-1185">Reference proteome</keyword>
<feature type="transmembrane region" description="Helical" evidence="7">
    <location>
        <begin position="97"/>
        <end position="118"/>
    </location>
</feature>
<dbReference type="PANTHER" id="PTHR43723">
    <property type="entry name" value="COBALT TRANSPORT PROTEIN CBIQ"/>
    <property type="match status" value="1"/>
</dbReference>
<dbReference type="EMBL" id="SHKM01000001">
    <property type="protein sequence ID" value="RZT90159.1"/>
    <property type="molecule type" value="Genomic_DNA"/>
</dbReference>
<keyword evidence="5 7" id="KW-1133">Transmembrane helix</keyword>
<feature type="transmembrane region" description="Helical" evidence="7">
    <location>
        <begin position="138"/>
        <end position="157"/>
    </location>
</feature>
<evidence type="ECO:0000256" key="1">
    <source>
        <dbReference type="ARBA" id="ARBA00004651"/>
    </source>
</evidence>
<organism evidence="8 9">
    <name type="scientific">Azospira oryzae</name>
    <dbReference type="NCBI Taxonomy" id="146939"/>
    <lineage>
        <taxon>Bacteria</taxon>
        <taxon>Pseudomonadati</taxon>
        <taxon>Pseudomonadota</taxon>
        <taxon>Betaproteobacteria</taxon>
        <taxon>Rhodocyclales</taxon>
        <taxon>Rhodocyclaceae</taxon>
        <taxon>Azospira</taxon>
    </lineage>
</organism>
<dbReference type="InterPro" id="IPR012809">
    <property type="entry name" value="ECF_CbiQ"/>
</dbReference>
<reference evidence="8 9" key="1">
    <citation type="submission" date="2019-02" db="EMBL/GenBank/DDBJ databases">
        <title>Genomic Encyclopedia of Type Strains, Phase IV (KMG-IV): sequencing the most valuable type-strain genomes for metagenomic binning, comparative biology and taxonomic classification.</title>
        <authorList>
            <person name="Goeker M."/>
        </authorList>
    </citation>
    <scope>NUCLEOTIDE SEQUENCE [LARGE SCALE GENOMIC DNA]</scope>
    <source>
        <strain evidence="8 9">DSM 21223</strain>
    </source>
</reference>
<evidence type="ECO:0000256" key="7">
    <source>
        <dbReference type="SAM" id="Phobius"/>
    </source>
</evidence>
<evidence type="ECO:0000256" key="4">
    <source>
        <dbReference type="ARBA" id="ARBA00022692"/>
    </source>
</evidence>
<comment type="similarity">
    <text evidence="2">Belongs to the CbiQ family.</text>
</comment>
<feature type="transmembrane region" description="Helical" evidence="7">
    <location>
        <begin position="225"/>
        <end position="242"/>
    </location>
</feature>
<keyword evidence="6 7" id="KW-0472">Membrane</keyword>
<evidence type="ECO:0000313" key="8">
    <source>
        <dbReference type="EMBL" id="RZT90159.1"/>
    </source>
</evidence>
<evidence type="ECO:0000256" key="3">
    <source>
        <dbReference type="ARBA" id="ARBA00022475"/>
    </source>
</evidence>